<feature type="compositionally biased region" description="Low complexity" evidence="1">
    <location>
        <begin position="190"/>
        <end position="205"/>
    </location>
</feature>
<evidence type="ECO:0000259" key="2">
    <source>
        <dbReference type="PROSITE" id="PS50898"/>
    </source>
</evidence>
<keyword evidence="4" id="KW-1185">Reference proteome</keyword>
<dbReference type="GO" id="GO:0005634">
    <property type="term" value="C:nucleus"/>
    <property type="evidence" value="ECO:0007669"/>
    <property type="project" value="TreeGrafter"/>
</dbReference>
<evidence type="ECO:0000313" key="3">
    <source>
        <dbReference type="EMBL" id="CAL4066587.1"/>
    </source>
</evidence>
<dbReference type="Pfam" id="PF11470">
    <property type="entry name" value="TUG-UBL1"/>
    <property type="match status" value="1"/>
</dbReference>
<feature type="region of interest" description="Disordered" evidence="1">
    <location>
        <begin position="545"/>
        <end position="564"/>
    </location>
</feature>
<evidence type="ECO:0000256" key="1">
    <source>
        <dbReference type="SAM" id="MobiDB-lite"/>
    </source>
</evidence>
<protein>
    <recommendedName>
        <fullName evidence="2">RBD domain-containing protein</fullName>
    </recommendedName>
</protein>
<dbReference type="GO" id="GO:0005737">
    <property type="term" value="C:cytoplasm"/>
    <property type="evidence" value="ECO:0007669"/>
    <property type="project" value="TreeGrafter"/>
</dbReference>
<dbReference type="GO" id="GO:0006886">
    <property type="term" value="P:intracellular protein transport"/>
    <property type="evidence" value="ECO:0007669"/>
    <property type="project" value="TreeGrafter"/>
</dbReference>
<dbReference type="CDD" id="cd16105">
    <property type="entry name" value="Ubl_ASPSCR1_like"/>
    <property type="match status" value="1"/>
</dbReference>
<comment type="caution">
    <text evidence="3">The sequence shown here is derived from an EMBL/GenBank/DDBJ whole genome shotgun (WGS) entry which is preliminary data.</text>
</comment>
<gene>
    <name evidence="3" type="ORF">MNOR_LOCUS5834</name>
</gene>
<feature type="region of interest" description="Disordered" evidence="1">
    <location>
        <begin position="170"/>
        <end position="220"/>
    </location>
</feature>
<feature type="region of interest" description="Disordered" evidence="1">
    <location>
        <begin position="268"/>
        <end position="309"/>
    </location>
</feature>
<dbReference type="InterPro" id="IPR003116">
    <property type="entry name" value="RBD_dom"/>
</dbReference>
<feature type="non-terminal residue" evidence="3">
    <location>
        <position position="576"/>
    </location>
</feature>
<sequence length="576" mass="62659">MSLTVLCPNGRRVTVKTTPNTSVIQILEDACKKQGFDPDVHDLKHHRRILDVSSTVRYANLPNNCALEMVDAAKPRTASLVTVNVSTEAGLRLMDDFPATATLREVLAHLESKSGQEVFLLPPPESTQQPLLVYSMRRINHDQLDTTTLKSLGLVSGKCMFRYSLQSASSDNHTQAHVSKPLSRPKQTPQSSQSSQSVQQQAASALEPQPSTSGSSLDVVQASPNHVVPASPVCESMEVVGMQGPDLVNLSRSSEVPDVLQPSLAQPDIVSDQGMDGPTPMDLVESTSGFNRNRNNSSSSSSSRSVPTTQIESRYEHIQHNVIKLGVRLFNGATKPRINTKNQDSNFDIVYGLIFKQTKSKTFYFLFFMFHTIKALQNAQEKKNGQLKECSRISQKTRTVHSSTASVQCQVKNNARINQKTRTEILGLKGLMYLHYGINDLCFYVDLRHPNRRLEPSSNLVSAECVPKAIIYVETSATTDRFLNQETLDKKSSFLGATSSIVTNHSRGSTFGVGPSFGVGHTLSETSSSCGASSSGTSSAAEASGAGVVQAKRPANTNASATGAIQKTPKWFKTNL</sequence>
<dbReference type="GO" id="GO:0007165">
    <property type="term" value="P:signal transduction"/>
    <property type="evidence" value="ECO:0007669"/>
    <property type="project" value="InterPro"/>
</dbReference>
<dbReference type="GO" id="GO:0012506">
    <property type="term" value="C:vesicle membrane"/>
    <property type="evidence" value="ECO:0007669"/>
    <property type="project" value="TreeGrafter"/>
</dbReference>
<dbReference type="InterPro" id="IPR021569">
    <property type="entry name" value="TUG-UBL1"/>
</dbReference>
<name>A0AAV2PZ59_MEGNR</name>
<dbReference type="PANTHER" id="PTHR46467:SF1">
    <property type="entry name" value="TETHER CONTAINING UBX DOMAIN FOR GLUT4"/>
    <property type="match status" value="1"/>
</dbReference>
<feature type="compositionally biased region" description="Low complexity" evidence="1">
    <location>
        <begin position="291"/>
        <end position="305"/>
    </location>
</feature>
<feature type="domain" description="RBD" evidence="2">
    <location>
        <begin position="1"/>
        <end position="70"/>
    </location>
</feature>
<dbReference type="EMBL" id="CAXKWB010002313">
    <property type="protein sequence ID" value="CAL4066587.1"/>
    <property type="molecule type" value="Genomic_DNA"/>
</dbReference>
<dbReference type="PANTHER" id="PTHR46467">
    <property type="entry name" value="TETHER CONTAINING UBX DOMAIN FOR GLUT4"/>
    <property type="match status" value="1"/>
</dbReference>
<feature type="compositionally biased region" description="Polar residues" evidence="1">
    <location>
        <begin position="209"/>
        <end position="220"/>
    </location>
</feature>
<dbReference type="Gene3D" id="3.10.20.90">
    <property type="entry name" value="Phosphatidylinositol 3-kinase Catalytic Subunit, Chain A, domain 1"/>
    <property type="match status" value="1"/>
</dbReference>
<proteinExistence type="predicted"/>
<reference evidence="3 4" key="1">
    <citation type="submission" date="2024-05" db="EMBL/GenBank/DDBJ databases">
        <authorList>
            <person name="Wallberg A."/>
        </authorList>
    </citation>
    <scope>NUCLEOTIDE SEQUENCE [LARGE SCALE GENOMIC DNA]</scope>
</reference>
<dbReference type="SUPFAM" id="SSF54236">
    <property type="entry name" value="Ubiquitin-like"/>
    <property type="match status" value="1"/>
</dbReference>
<dbReference type="CDD" id="cd17075">
    <property type="entry name" value="UBX1_UBXN9"/>
    <property type="match status" value="1"/>
</dbReference>
<feature type="compositionally biased region" description="Polar residues" evidence="1">
    <location>
        <begin position="555"/>
        <end position="564"/>
    </location>
</feature>
<dbReference type="InterPro" id="IPR059238">
    <property type="entry name" value="UBX1_UBXN9"/>
</dbReference>
<dbReference type="PROSITE" id="PS50898">
    <property type="entry name" value="RBD"/>
    <property type="match status" value="1"/>
</dbReference>
<dbReference type="AlphaFoldDB" id="A0AAV2PZ59"/>
<evidence type="ECO:0000313" key="4">
    <source>
        <dbReference type="Proteomes" id="UP001497623"/>
    </source>
</evidence>
<accession>A0AAV2PZ59</accession>
<dbReference type="InterPro" id="IPR029071">
    <property type="entry name" value="Ubiquitin-like_domsf"/>
</dbReference>
<organism evidence="3 4">
    <name type="scientific">Meganyctiphanes norvegica</name>
    <name type="common">Northern krill</name>
    <name type="synonym">Thysanopoda norvegica</name>
    <dbReference type="NCBI Taxonomy" id="48144"/>
    <lineage>
        <taxon>Eukaryota</taxon>
        <taxon>Metazoa</taxon>
        <taxon>Ecdysozoa</taxon>
        <taxon>Arthropoda</taxon>
        <taxon>Crustacea</taxon>
        <taxon>Multicrustacea</taxon>
        <taxon>Malacostraca</taxon>
        <taxon>Eumalacostraca</taxon>
        <taxon>Eucarida</taxon>
        <taxon>Euphausiacea</taxon>
        <taxon>Euphausiidae</taxon>
        <taxon>Meganyctiphanes</taxon>
    </lineage>
</organism>
<dbReference type="GO" id="GO:0042593">
    <property type="term" value="P:glucose homeostasis"/>
    <property type="evidence" value="ECO:0007669"/>
    <property type="project" value="TreeGrafter"/>
</dbReference>
<dbReference type="Proteomes" id="UP001497623">
    <property type="component" value="Unassembled WGS sequence"/>
</dbReference>